<dbReference type="RefSeq" id="WP_353317855.1">
    <property type="nucleotide sequence ID" value="NZ_BAABVV010000033.1"/>
</dbReference>
<keyword evidence="2" id="KW-1133">Transmembrane helix</keyword>
<keyword evidence="2" id="KW-0472">Membrane</keyword>
<evidence type="ECO:0000313" key="3">
    <source>
        <dbReference type="EMBL" id="GAA6114374.1"/>
    </source>
</evidence>
<feature type="coiled-coil region" evidence="1">
    <location>
        <begin position="52"/>
        <end position="82"/>
    </location>
</feature>
<feature type="transmembrane region" description="Helical" evidence="2">
    <location>
        <begin position="6"/>
        <end position="36"/>
    </location>
</feature>
<organism evidence="3 4">
    <name type="scientific">Apilactobacillus apinorum</name>
    <dbReference type="NCBI Taxonomy" id="1218495"/>
    <lineage>
        <taxon>Bacteria</taxon>
        <taxon>Bacillati</taxon>
        <taxon>Bacillota</taxon>
        <taxon>Bacilli</taxon>
        <taxon>Lactobacillales</taxon>
        <taxon>Lactobacillaceae</taxon>
        <taxon>Apilactobacillus</taxon>
    </lineage>
</organism>
<keyword evidence="1" id="KW-0175">Coiled coil</keyword>
<keyword evidence="2" id="KW-0812">Transmembrane</keyword>
<evidence type="ECO:0000256" key="1">
    <source>
        <dbReference type="SAM" id="Coils"/>
    </source>
</evidence>
<dbReference type="EMBL" id="BAABVV010000033">
    <property type="protein sequence ID" value="GAA6114374.1"/>
    <property type="molecule type" value="Genomic_DNA"/>
</dbReference>
<sequence>MGLIIFSIVLMFVLLGIGFAIVFTCLFVAWLFSLYFDRDERKRASREMDLQTQQTEQMVNRLKAQNQQMREQIARREQENRNNN</sequence>
<name>A0ABP9ZHW9_9LACO</name>
<proteinExistence type="predicted"/>
<dbReference type="Proteomes" id="UP001438112">
    <property type="component" value="Unassembled WGS sequence"/>
</dbReference>
<reference evidence="3 4" key="1">
    <citation type="submission" date="2024-03" db="EMBL/GenBank/DDBJ databases">
        <title>Inconsistent identification of Apilactobacillus kunkeei-related strains obtained by well-developed overall genome related indices.</title>
        <authorList>
            <person name="Maeno S."/>
            <person name="Endo A."/>
        </authorList>
    </citation>
    <scope>NUCLEOTIDE SEQUENCE [LARGE SCALE GENOMIC DNA]</scope>
    <source>
        <strain evidence="3 4">20H-10</strain>
    </source>
</reference>
<accession>A0ABP9ZHW9</accession>
<comment type="caution">
    <text evidence="3">The sequence shown here is derived from an EMBL/GenBank/DDBJ whole genome shotgun (WGS) entry which is preliminary data.</text>
</comment>
<evidence type="ECO:0008006" key="5">
    <source>
        <dbReference type="Google" id="ProtNLM"/>
    </source>
</evidence>
<protein>
    <recommendedName>
        <fullName evidence="5">Phage shock protein B</fullName>
    </recommendedName>
</protein>
<evidence type="ECO:0000313" key="4">
    <source>
        <dbReference type="Proteomes" id="UP001438112"/>
    </source>
</evidence>
<gene>
    <name evidence="3" type="ORF">AP20H10_07370</name>
</gene>
<keyword evidence="4" id="KW-1185">Reference proteome</keyword>
<evidence type="ECO:0000256" key="2">
    <source>
        <dbReference type="SAM" id="Phobius"/>
    </source>
</evidence>